<organism evidence="2 3">
    <name type="scientific">Novosphingobium arvoryzae</name>
    <dbReference type="NCBI Taxonomy" id="1256514"/>
    <lineage>
        <taxon>Bacteria</taxon>
        <taxon>Pseudomonadati</taxon>
        <taxon>Pseudomonadota</taxon>
        <taxon>Alphaproteobacteria</taxon>
        <taxon>Sphingomonadales</taxon>
        <taxon>Sphingomonadaceae</taxon>
        <taxon>Novosphingobium</taxon>
    </lineage>
</organism>
<reference evidence="2" key="2">
    <citation type="submission" date="2020-09" db="EMBL/GenBank/DDBJ databases">
        <authorList>
            <person name="Sun Q."/>
            <person name="Kim S."/>
        </authorList>
    </citation>
    <scope>NUCLEOTIDE SEQUENCE</scope>
    <source>
        <strain evidence="2">KCTC 32422</strain>
    </source>
</reference>
<name>A0A918R9J8_9SPHN</name>
<proteinExistence type="predicted"/>
<dbReference type="RefSeq" id="WP_189539163.1">
    <property type="nucleotide sequence ID" value="NZ_BMZD01000002.1"/>
</dbReference>
<dbReference type="SUPFAM" id="SSF55729">
    <property type="entry name" value="Acyl-CoA N-acyltransferases (Nat)"/>
    <property type="match status" value="1"/>
</dbReference>
<gene>
    <name evidence="2" type="ORF">GCM10011617_08190</name>
</gene>
<comment type="caution">
    <text evidence="2">The sequence shown here is derived from an EMBL/GenBank/DDBJ whole genome shotgun (WGS) entry which is preliminary data.</text>
</comment>
<dbReference type="InterPro" id="IPR000182">
    <property type="entry name" value="GNAT_dom"/>
</dbReference>
<accession>A0A918R9J8</accession>
<dbReference type="EMBL" id="BMZD01000002">
    <property type="protein sequence ID" value="GGZ91330.1"/>
    <property type="molecule type" value="Genomic_DNA"/>
</dbReference>
<dbReference type="Proteomes" id="UP000634139">
    <property type="component" value="Unassembled WGS sequence"/>
</dbReference>
<protein>
    <submittedName>
        <fullName evidence="2">GNAT family acetyltransferase</fullName>
    </submittedName>
</protein>
<dbReference type="InterPro" id="IPR016181">
    <property type="entry name" value="Acyl_CoA_acyltransferase"/>
</dbReference>
<evidence type="ECO:0000313" key="2">
    <source>
        <dbReference type="EMBL" id="GGZ91330.1"/>
    </source>
</evidence>
<reference evidence="2" key="1">
    <citation type="journal article" date="2014" name="Int. J. Syst. Evol. Microbiol.">
        <title>Complete genome sequence of Corynebacterium casei LMG S-19264T (=DSM 44701T), isolated from a smear-ripened cheese.</title>
        <authorList>
            <consortium name="US DOE Joint Genome Institute (JGI-PGF)"/>
            <person name="Walter F."/>
            <person name="Albersmeier A."/>
            <person name="Kalinowski J."/>
            <person name="Ruckert C."/>
        </authorList>
    </citation>
    <scope>NUCLEOTIDE SEQUENCE</scope>
    <source>
        <strain evidence="2">KCTC 32422</strain>
    </source>
</reference>
<keyword evidence="3" id="KW-1185">Reference proteome</keyword>
<feature type="domain" description="N-acetyltransferase" evidence="1">
    <location>
        <begin position="3"/>
        <end position="193"/>
    </location>
</feature>
<evidence type="ECO:0000259" key="1">
    <source>
        <dbReference type="PROSITE" id="PS51186"/>
    </source>
</evidence>
<dbReference type="AlphaFoldDB" id="A0A918R9J8"/>
<dbReference type="Pfam" id="PF00583">
    <property type="entry name" value="Acetyltransf_1"/>
    <property type="match status" value="1"/>
</dbReference>
<dbReference type="Gene3D" id="3.40.630.30">
    <property type="match status" value="1"/>
</dbReference>
<sequence length="195" mass="21098">MSVAVRALTGADLHAALDDLAALRIAVFAAFPYLYAGSAEYEREYLAEFTAAPDAVLVAAFDGARIVGAATASPLSAQDDYIREPFRRAGIDPAGVFYFGESVLLPDYRGQGIGHAFFDAREAAARAWGAAQASFCAVVRSDDHPARPAGYTPLDAFWRRRGYAPVAGLTGEFSWAEHGEAQESPKPMQYWMRNL</sequence>
<dbReference type="PROSITE" id="PS51186">
    <property type="entry name" value="GNAT"/>
    <property type="match status" value="1"/>
</dbReference>
<evidence type="ECO:0000313" key="3">
    <source>
        <dbReference type="Proteomes" id="UP000634139"/>
    </source>
</evidence>
<dbReference type="GO" id="GO:0016747">
    <property type="term" value="F:acyltransferase activity, transferring groups other than amino-acyl groups"/>
    <property type="evidence" value="ECO:0007669"/>
    <property type="project" value="InterPro"/>
</dbReference>